<keyword evidence="1" id="KW-0812">Transmembrane</keyword>
<dbReference type="EMBL" id="ADAQ01000013">
    <property type="protein sequence ID" value="EEY71421.1"/>
    <property type="molecule type" value="Genomic_DNA"/>
</dbReference>
<keyword evidence="3" id="KW-1185">Reference proteome</keyword>
<evidence type="ECO:0000256" key="1">
    <source>
        <dbReference type="SAM" id="Phobius"/>
    </source>
</evidence>
<feature type="transmembrane region" description="Helical" evidence="1">
    <location>
        <begin position="163"/>
        <end position="180"/>
    </location>
</feature>
<feature type="transmembrane region" description="Helical" evidence="1">
    <location>
        <begin position="12"/>
        <end position="30"/>
    </location>
</feature>
<name>D0IC03_GRIHO</name>
<feature type="transmembrane region" description="Helical" evidence="1">
    <location>
        <begin position="355"/>
        <end position="379"/>
    </location>
</feature>
<dbReference type="RefSeq" id="WP_005506481.1">
    <property type="nucleotide sequence ID" value="NZ_ADAQ01000013.1"/>
</dbReference>
<proteinExistence type="predicted"/>
<accession>D0IC03</accession>
<dbReference type="Proteomes" id="UP000003604">
    <property type="component" value="Unassembled WGS sequence"/>
</dbReference>
<comment type="caution">
    <text evidence="2">The sequence shown here is derived from an EMBL/GenBank/DDBJ whole genome shotgun (WGS) entry which is preliminary data.</text>
</comment>
<evidence type="ECO:0000313" key="2">
    <source>
        <dbReference type="EMBL" id="EEY71421.1"/>
    </source>
</evidence>
<feature type="transmembrane region" description="Helical" evidence="1">
    <location>
        <begin position="42"/>
        <end position="62"/>
    </location>
</feature>
<feature type="transmembrane region" description="Helical" evidence="1">
    <location>
        <begin position="262"/>
        <end position="281"/>
    </location>
</feature>
<keyword evidence="1" id="KW-0472">Membrane</keyword>
<feature type="transmembrane region" description="Helical" evidence="1">
    <location>
        <begin position="106"/>
        <end position="124"/>
    </location>
</feature>
<feature type="transmembrane region" description="Helical" evidence="1">
    <location>
        <begin position="136"/>
        <end position="157"/>
    </location>
</feature>
<organism evidence="2 3">
    <name type="scientific">Grimontia hollisae CIP 101886</name>
    <dbReference type="NCBI Taxonomy" id="675812"/>
    <lineage>
        <taxon>Bacteria</taxon>
        <taxon>Pseudomonadati</taxon>
        <taxon>Pseudomonadota</taxon>
        <taxon>Gammaproteobacteria</taxon>
        <taxon>Vibrionales</taxon>
        <taxon>Vibrionaceae</taxon>
        <taxon>Grimontia</taxon>
    </lineage>
</organism>
<protein>
    <recommendedName>
        <fullName evidence="4">Polysaccharide biosynthesis protein</fullName>
    </recommendedName>
</protein>
<evidence type="ECO:0008006" key="4">
    <source>
        <dbReference type="Google" id="ProtNLM"/>
    </source>
</evidence>
<keyword evidence="1" id="KW-1133">Transmembrane helix</keyword>
<gene>
    <name evidence="2" type="ORF">VHA_003282</name>
</gene>
<dbReference type="AlphaFoldDB" id="D0IC03"/>
<evidence type="ECO:0000313" key="3">
    <source>
        <dbReference type="Proteomes" id="UP000003604"/>
    </source>
</evidence>
<feature type="transmembrane region" description="Helical" evidence="1">
    <location>
        <begin position="328"/>
        <end position="349"/>
    </location>
</feature>
<feature type="transmembrane region" description="Helical" evidence="1">
    <location>
        <begin position="192"/>
        <end position="214"/>
    </location>
</feature>
<feature type="transmembrane region" description="Helical" evidence="1">
    <location>
        <begin position="293"/>
        <end position="316"/>
    </location>
</feature>
<sequence>MLKITKNLRLLGIVEQFLSSGGTFLFFLFSSKYFGIESFGNFAYMYTGVQLVYTIFLQWIILPKVSFEKKINSFKASSTFIKKFALIVLCIPIFWLVYISNLKQEVTFELVMRWLIFTISYCGFEYLKISLIKSESVMELILIQIVRWLSVAALILVEKSISIAFFLPMCIIFFLYLRKYRYNSVSTKEKTYNYLLVNAISSCVNNMIINMALINVSVGIVGSLLAFRSATNFIPLILQYIETHLASAAKNKNLANVISKSVFLCILYISITLTLISIFTYEIIVSKVWGEDYLAHGELFPMLVFIVLVQAIGRIKNTELRHKGKTKVYMYNSLVFLLSTMFLVILTNFDMQSDILLSSILFIMVITPVIQSSISTLALRIK</sequence>
<reference evidence="2 3" key="1">
    <citation type="submission" date="2009-10" db="EMBL/GenBank/DDBJ databases">
        <authorList>
            <consortium name="Los Alamos National Laboratory (LANL)"/>
            <consortium name="National Microbial Pathogen Data Resource (NMPDR)"/>
            <person name="Saunders E.H."/>
            <person name="Munk A.C."/>
            <person name="Tapia R."/>
            <person name="Green L."/>
            <person name="Rogers Y."/>
            <person name="Detter J.C."/>
            <person name="Bruce D."/>
            <person name="Brettin T.S."/>
            <person name="Colwell R.R."/>
            <person name="Huq A."/>
            <person name="Grim C.J."/>
            <person name="Hasan N.A."/>
            <person name="Bartels D."/>
            <person name="Vonstein V."/>
        </authorList>
    </citation>
    <scope>NUCLEOTIDE SEQUENCE [LARGE SCALE GENOMIC DNA]</scope>
    <source>
        <strain evidence="2 3">CIP 101886</strain>
    </source>
</reference>
<feature type="transmembrane region" description="Helical" evidence="1">
    <location>
        <begin position="220"/>
        <end position="241"/>
    </location>
</feature>
<feature type="transmembrane region" description="Helical" evidence="1">
    <location>
        <begin position="83"/>
        <end position="100"/>
    </location>
</feature>